<dbReference type="GO" id="GO:0046677">
    <property type="term" value="P:response to antibiotic"/>
    <property type="evidence" value="ECO:0007669"/>
    <property type="project" value="UniProtKB-KW"/>
</dbReference>
<dbReference type="PANTHER" id="PTHR34697:SF2">
    <property type="entry name" value="PHOSPHATIDYLGLYCEROL LYSYLTRANSFERASE"/>
    <property type="match status" value="1"/>
</dbReference>
<dbReference type="EMBL" id="CP110176">
    <property type="protein sequence ID" value="UZC85484.2"/>
    <property type="molecule type" value="Genomic_DNA"/>
</dbReference>
<evidence type="ECO:0000259" key="15">
    <source>
        <dbReference type="Pfam" id="PF09924"/>
    </source>
</evidence>
<evidence type="ECO:0000256" key="3">
    <source>
        <dbReference type="ARBA" id="ARBA00012014"/>
    </source>
</evidence>
<feature type="transmembrane region" description="Helical" evidence="14">
    <location>
        <begin position="122"/>
        <end position="148"/>
    </location>
</feature>
<dbReference type="NCBIfam" id="NF033480">
    <property type="entry name" value="bifunc_MprF"/>
    <property type="match status" value="1"/>
</dbReference>
<evidence type="ECO:0000256" key="10">
    <source>
        <dbReference type="ARBA" id="ARBA00023136"/>
    </source>
</evidence>
<feature type="transmembrane region" description="Helical" evidence="14">
    <location>
        <begin position="83"/>
        <end position="102"/>
    </location>
</feature>
<evidence type="ECO:0000256" key="13">
    <source>
        <dbReference type="ARBA" id="ARBA00047540"/>
    </source>
</evidence>
<feature type="domain" description="Phosphatidylglycerol lysyltransferase C-terminal" evidence="15">
    <location>
        <begin position="540"/>
        <end position="823"/>
    </location>
</feature>
<dbReference type="GO" id="GO:0055091">
    <property type="term" value="P:phospholipid homeostasis"/>
    <property type="evidence" value="ECO:0007669"/>
    <property type="project" value="TreeGrafter"/>
</dbReference>
<organism evidence="16 18">
    <name type="scientific">Aeromonas caviae</name>
    <name type="common">Aeromonas punctata</name>
    <dbReference type="NCBI Taxonomy" id="648"/>
    <lineage>
        <taxon>Bacteria</taxon>
        <taxon>Pseudomonadati</taxon>
        <taxon>Pseudomonadota</taxon>
        <taxon>Gammaproteobacteria</taxon>
        <taxon>Aeromonadales</taxon>
        <taxon>Aeromonadaceae</taxon>
        <taxon>Aeromonas</taxon>
    </lineage>
</organism>
<dbReference type="EMBL" id="JAOCFT010000001">
    <property type="protein sequence ID" value="MDH1897852.1"/>
    <property type="molecule type" value="Genomic_DNA"/>
</dbReference>
<evidence type="ECO:0000256" key="8">
    <source>
        <dbReference type="ARBA" id="ARBA00022989"/>
    </source>
</evidence>
<keyword evidence="8 14" id="KW-1133">Transmembrane helix</keyword>
<comment type="similarity">
    <text evidence="2">Belongs to the LPG synthase family.</text>
</comment>
<evidence type="ECO:0000256" key="14">
    <source>
        <dbReference type="SAM" id="Phobius"/>
    </source>
</evidence>
<dbReference type="Proteomes" id="UP001163285">
    <property type="component" value="Chromosome"/>
</dbReference>
<name>A0A3G9IGK2_AERCA</name>
<evidence type="ECO:0000313" key="17">
    <source>
        <dbReference type="EMBL" id="UZC85484.2"/>
    </source>
</evidence>
<sequence>MRRQLLIWIGPLCSLLLLGAALTVLYHLTHLWHWHDIRQAIWSQPLPQLGGALLLTLLSYGCLCCYDLLALKVLDKRLPWQQVGMTSFIAYTFSNTLGFALLTGSSVRYRLYSSLGLGTGEVARVILFCSITFFLGLLGWGGSALLLGQGAALLVDWPRWATGLLQLAGGLALLTVLAYLVWPGTALVWRGHPLFLPRIRYRLLQLLIALLDWMAAAAVLYVLLPSGSVPYPVLLSAFVLSSLLGVLAHVPGGIGVFEASMSLLLTHYLPVDKLLASLLIYRCVYYFLPFLCALLLFAGQELLQQRARLHRLQGVMMATREFVPALVSMGTFAAGTLLLCSGMIPTMRGRIEAFLEVLPLHLLELSHVLGSVSGVLLLLLAHSLYRRHDGAFRITQWLLGLGMLFSLFKGFDWESALLLGGFLLIITPCRPLFYRKGSLLHARFTPSWLMSVGAVLLGALWLLLFSYRHVEYDPSLWLHVSAHGPGAASRALRAMGSVIGVLAVVGVAHLLAPLRLPVGKPDAEALSRAHGLVMRAGGGHGYLAQLGDKSLLFHPSGEALLMYGAEGSSWIVMGDPVGQPSLVEELLWQFRERCDEHDVSPVFYQVSARYLPVYLDLGLIPFKLGEEAIVDLPSFDLAGSRLRNLRQSHAKGKREGLRFEVVAPGEIAPLLPELKGISDSWLHSKQGREKGFSVGSFDPAYLTLNPMALVRREGQIVGFANLWTSDNKESLSIDLMRYSLDTGAAPVMDFLFVELLLWGKQEGYASFNLGMAPMSGFNDNPLGGYWARLGNTLFTRGSRFYNFQGLRRYKEKFGPRWEPRYLLCTGHLVLPRTLTHLVSLISRGPFGLMKK</sequence>
<feature type="transmembrane region" description="Helical" evidence="14">
    <location>
        <begin position="322"/>
        <end position="345"/>
    </location>
</feature>
<feature type="transmembrane region" description="Helical" evidence="14">
    <location>
        <begin position="446"/>
        <end position="467"/>
    </location>
</feature>
<dbReference type="GO" id="GO:0050071">
    <property type="term" value="F:phosphatidylglycerol lysyltransferase activity"/>
    <property type="evidence" value="ECO:0007669"/>
    <property type="project" value="UniProtKB-EC"/>
</dbReference>
<evidence type="ECO:0000256" key="11">
    <source>
        <dbReference type="ARBA" id="ARBA00023251"/>
    </source>
</evidence>
<feature type="transmembrane region" description="Helical" evidence="14">
    <location>
        <begin position="160"/>
        <end position="182"/>
    </location>
</feature>
<evidence type="ECO:0000313" key="16">
    <source>
        <dbReference type="EMBL" id="MDH1897852.1"/>
    </source>
</evidence>
<dbReference type="InterPro" id="IPR022791">
    <property type="entry name" value="L-PG_synthase/AglD"/>
</dbReference>
<protein>
    <recommendedName>
        <fullName evidence="4">Phosphatidylglycerol lysyltransferase</fullName>
        <ecNumber evidence="3">2.3.2.3</ecNumber>
    </recommendedName>
    <alternativeName>
        <fullName evidence="12">Lysylphosphatidylglycerol synthase</fullName>
    </alternativeName>
</protein>
<comment type="subcellular location">
    <subcellularLocation>
        <location evidence="1">Cell membrane</location>
        <topology evidence="1">Multi-pass membrane protein</topology>
    </subcellularLocation>
</comment>
<accession>A0A3G9IGK2</accession>
<dbReference type="RefSeq" id="WP_010674466.1">
    <property type="nucleotide sequence ID" value="NZ_AP019195.1"/>
</dbReference>
<keyword evidence="11" id="KW-0046">Antibiotic resistance</keyword>
<dbReference type="GO" id="GO:0005886">
    <property type="term" value="C:plasma membrane"/>
    <property type="evidence" value="ECO:0007669"/>
    <property type="project" value="UniProtKB-SubCell"/>
</dbReference>
<feature type="transmembrane region" description="Helical" evidence="14">
    <location>
        <begin position="487"/>
        <end position="511"/>
    </location>
</feature>
<evidence type="ECO:0000256" key="9">
    <source>
        <dbReference type="ARBA" id="ARBA00023098"/>
    </source>
</evidence>
<dbReference type="InterPro" id="IPR016181">
    <property type="entry name" value="Acyl_CoA_acyltransferase"/>
</dbReference>
<dbReference type="InterPro" id="IPR051211">
    <property type="entry name" value="PG_lysyltransferase"/>
</dbReference>
<evidence type="ECO:0000256" key="2">
    <source>
        <dbReference type="ARBA" id="ARBA00008627"/>
    </source>
</evidence>
<evidence type="ECO:0000256" key="12">
    <source>
        <dbReference type="ARBA" id="ARBA00031899"/>
    </source>
</evidence>
<keyword evidence="7 14" id="KW-0812">Transmembrane</keyword>
<keyword evidence="9" id="KW-0443">Lipid metabolism</keyword>
<dbReference type="GO" id="GO:0006629">
    <property type="term" value="P:lipid metabolic process"/>
    <property type="evidence" value="ECO:0007669"/>
    <property type="project" value="UniProtKB-KW"/>
</dbReference>
<feature type="transmembrane region" description="Helical" evidence="14">
    <location>
        <begin position="5"/>
        <end position="29"/>
    </location>
</feature>
<dbReference type="SUPFAM" id="SSF55729">
    <property type="entry name" value="Acyl-CoA N-acyltransferases (Nat)"/>
    <property type="match status" value="1"/>
</dbReference>
<evidence type="ECO:0000256" key="6">
    <source>
        <dbReference type="ARBA" id="ARBA00022679"/>
    </source>
</evidence>
<gene>
    <name evidence="16" type="primary">mprF</name>
    <name evidence="16" type="ORF">N5I07_09770</name>
    <name evidence="17" type="ORF">OJY61_16780</name>
</gene>
<reference evidence="17" key="2">
    <citation type="submission" date="2023-04" db="EMBL/GenBank/DDBJ databases">
        <title>Whole Genome Sequence of Multi-drug resistant Aeromonas caviae as a gut pathogen in newborn.</title>
        <authorList>
            <person name="Jadhav S.V."/>
            <person name="Saroj S.D."/>
            <person name="Saha U.B."/>
            <person name="Sen S."/>
            <person name="Kher A."/>
        </authorList>
    </citation>
    <scope>NUCLEOTIDE SEQUENCE</scope>
    <source>
        <strain evidence="17">SVJ23</strain>
    </source>
</reference>
<keyword evidence="6" id="KW-0808">Transferase</keyword>
<dbReference type="AlphaFoldDB" id="A0A3G9IGK2"/>
<evidence type="ECO:0000313" key="18">
    <source>
        <dbReference type="Proteomes" id="UP001160758"/>
    </source>
</evidence>
<feature type="transmembrane region" description="Helical" evidence="14">
    <location>
        <begin position="49"/>
        <end position="71"/>
    </location>
</feature>
<dbReference type="InterPro" id="IPR024320">
    <property type="entry name" value="LPG_synthase_C"/>
</dbReference>
<evidence type="ECO:0000256" key="1">
    <source>
        <dbReference type="ARBA" id="ARBA00004651"/>
    </source>
</evidence>
<dbReference type="Pfam" id="PF03706">
    <property type="entry name" value="LPG_synthase_TM"/>
    <property type="match status" value="1"/>
</dbReference>
<keyword evidence="10 14" id="KW-0472">Membrane</keyword>
<dbReference type="PANTHER" id="PTHR34697">
    <property type="entry name" value="PHOSPHATIDYLGLYCEROL LYSYLTRANSFERASE"/>
    <property type="match status" value="1"/>
</dbReference>
<reference evidence="16" key="1">
    <citation type="submission" date="2022-09" db="EMBL/GenBank/DDBJ databases">
        <title>Intensive care unit water sources are persistently colonized with multi-drug resistant bacteria and are the site of extensive horizontal gene transfer of antibiotic resistance genes.</title>
        <authorList>
            <person name="Diorio-Toth L."/>
        </authorList>
    </citation>
    <scope>NUCLEOTIDE SEQUENCE</scope>
    <source>
        <strain evidence="16">GD03796</strain>
    </source>
</reference>
<feature type="transmembrane region" description="Helical" evidence="14">
    <location>
        <begin position="202"/>
        <end position="224"/>
    </location>
</feature>
<evidence type="ECO:0000256" key="4">
    <source>
        <dbReference type="ARBA" id="ARBA00021546"/>
    </source>
</evidence>
<evidence type="ECO:0000256" key="5">
    <source>
        <dbReference type="ARBA" id="ARBA00022475"/>
    </source>
</evidence>
<keyword evidence="5" id="KW-1003">Cell membrane</keyword>
<feature type="transmembrane region" description="Helical" evidence="14">
    <location>
        <begin position="231"/>
        <end position="254"/>
    </location>
</feature>
<evidence type="ECO:0000256" key="7">
    <source>
        <dbReference type="ARBA" id="ARBA00022692"/>
    </source>
</evidence>
<dbReference type="Proteomes" id="UP001160758">
    <property type="component" value="Unassembled WGS sequence"/>
</dbReference>
<feature type="transmembrane region" description="Helical" evidence="14">
    <location>
        <begin position="274"/>
        <end position="298"/>
    </location>
</feature>
<feature type="transmembrane region" description="Helical" evidence="14">
    <location>
        <begin position="417"/>
        <end position="434"/>
    </location>
</feature>
<dbReference type="EC" id="2.3.2.3" evidence="3"/>
<comment type="catalytic activity">
    <reaction evidence="13">
        <text>L-lysyl-tRNA(Lys) + a 1,2-diacyl-sn-glycero-3-phospho-(1'-sn-glycerol) = a 1,2-diacyl-sn-glycero-3-phospho-1'-(3'-O-L-lysyl)-sn-glycerol + tRNA(Lys)</text>
        <dbReference type="Rhea" id="RHEA:10668"/>
        <dbReference type="Rhea" id="RHEA-COMP:9696"/>
        <dbReference type="Rhea" id="RHEA-COMP:9697"/>
        <dbReference type="ChEBI" id="CHEBI:64716"/>
        <dbReference type="ChEBI" id="CHEBI:75792"/>
        <dbReference type="ChEBI" id="CHEBI:78442"/>
        <dbReference type="ChEBI" id="CHEBI:78529"/>
        <dbReference type="EC" id="2.3.2.3"/>
    </reaction>
</comment>
<feature type="transmembrane region" description="Helical" evidence="14">
    <location>
        <begin position="365"/>
        <end position="385"/>
    </location>
</feature>
<proteinExistence type="inferred from homology"/>
<dbReference type="Pfam" id="PF09924">
    <property type="entry name" value="LPG_synthase_C"/>
    <property type="match status" value="1"/>
</dbReference>